<keyword evidence="1" id="KW-0560">Oxidoreductase</keyword>
<evidence type="ECO:0000313" key="3">
    <source>
        <dbReference type="EMBL" id="MCP2352958.1"/>
    </source>
</evidence>
<sequence>MDLVEQGDGFAAFWQERHLCTLSTARPGGPPHVVPVGVTLDLRAGVARVITSGGSVKARLVGAAGEEGAPVSLCQVDGRRWSTLEGRAVLRTGAEEVADAERRYAARYKPPRPNPARVVVEIRVTRVLGNV</sequence>
<comment type="caution">
    <text evidence="3">The sequence shown here is derived from an EMBL/GenBank/DDBJ whole genome shotgun (WGS) entry which is preliminary data.</text>
</comment>
<name>A0ABT1KG13_9ACTN</name>
<dbReference type="PANTHER" id="PTHR35176:SF1">
    <property type="entry name" value="F420H(2)-DEPENDENT BILIVERDIN REDUCTASE"/>
    <property type="match status" value="1"/>
</dbReference>
<reference evidence="3 4" key="1">
    <citation type="submission" date="2022-06" db="EMBL/GenBank/DDBJ databases">
        <title>Sequencing the genomes of 1000 actinobacteria strains.</title>
        <authorList>
            <person name="Klenk H.-P."/>
        </authorList>
    </citation>
    <scope>NUCLEOTIDE SEQUENCE [LARGE SCALE GENOMIC DNA]</scope>
    <source>
        <strain evidence="3 4">DSM 44170</strain>
    </source>
</reference>
<dbReference type="PANTHER" id="PTHR35176">
    <property type="entry name" value="HEME OXYGENASE HI_0854-RELATED"/>
    <property type="match status" value="1"/>
</dbReference>
<gene>
    <name evidence="3" type="ORF">HD595_009080</name>
</gene>
<dbReference type="Proteomes" id="UP001320766">
    <property type="component" value="Unassembled WGS sequence"/>
</dbReference>
<feature type="domain" description="Pyridoxamine 5'-phosphate oxidase N-terminal" evidence="2">
    <location>
        <begin position="10"/>
        <end position="127"/>
    </location>
</feature>
<dbReference type="RefSeq" id="WP_253780957.1">
    <property type="nucleotide sequence ID" value="NZ_BAAAVE010000058.1"/>
</dbReference>
<accession>A0ABT1KG13</accession>
<dbReference type="Gene3D" id="2.30.110.10">
    <property type="entry name" value="Electron Transport, Fmn-binding Protein, Chain A"/>
    <property type="match status" value="1"/>
</dbReference>
<keyword evidence="4" id="KW-1185">Reference proteome</keyword>
<dbReference type="InterPro" id="IPR012349">
    <property type="entry name" value="Split_barrel_FMN-bd"/>
</dbReference>
<organism evidence="3 4">
    <name type="scientific">Nonomuraea roseoviolacea subsp. carminata</name>
    <dbReference type="NCBI Taxonomy" id="160689"/>
    <lineage>
        <taxon>Bacteria</taxon>
        <taxon>Bacillati</taxon>
        <taxon>Actinomycetota</taxon>
        <taxon>Actinomycetes</taxon>
        <taxon>Streptosporangiales</taxon>
        <taxon>Streptosporangiaceae</taxon>
        <taxon>Nonomuraea</taxon>
    </lineage>
</organism>
<evidence type="ECO:0000256" key="1">
    <source>
        <dbReference type="ARBA" id="ARBA00023002"/>
    </source>
</evidence>
<evidence type="ECO:0000313" key="4">
    <source>
        <dbReference type="Proteomes" id="UP001320766"/>
    </source>
</evidence>
<dbReference type="InterPro" id="IPR011576">
    <property type="entry name" value="Pyridox_Oxase_N"/>
</dbReference>
<dbReference type="InterPro" id="IPR052019">
    <property type="entry name" value="F420H2_bilvrd_red/Heme_oxyg"/>
</dbReference>
<dbReference type="SUPFAM" id="SSF50475">
    <property type="entry name" value="FMN-binding split barrel"/>
    <property type="match status" value="1"/>
</dbReference>
<protein>
    <submittedName>
        <fullName evidence="3">PPOX class probable F420-dependent enzyme</fullName>
    </submittedName>
</protein>
<dbReference type="Pfam" id="PF01243">
    <property type="entry name" value="PNPOx_N"/>
    <property type="match status" value="1"/>
</dbReference>
<proteinExistence type="predicted"/>
<dbReference type="EMBL" id="JAMZEC010000001">
    <property type="protein sequence ID" value="MCP2352958.1"/>
    <property type="molecule type" value="Genomic_DNA"/>
</dbReference>
<evidence type="ECO:0000259" key="2">
    <source>
        <dbReference type="Pfam" id="PF01243"/>
    </source>
</evidence>